<dbReference type="RefSeq" id="WP_192025846.1">
    <property type="nucleotide sequence ID" value="NZ_JACYTN010000012.1"/>
</dbReference>
<dbReference type="GO" id="GO:0016787">
    <property type="term" value="F:hydrolase activity"/>
    <property type="evidence" value="ECO:0007669"/>
    <property type="project" value="UniProtKB-KW"/>
</dbReference>
<dbReference type="CDD" id="cd00431">
    <property type="entry name" value="cysteine_hydrolases"/>
    <property type="match status" value="1"/>
</dbReference>
<name>A0ABR9B2W3_9BACL</name>
<comment type="caution">
    <text evidence="4">The sequence shown here is derived from an EMBL/GenBank/DDBJ whole genome shotgun (WGS) entry which is preliminary data.</text>
</comment>
<dbReference type="EMBL" id="JACYTN010000012">
    <property type="protein sequence ID" value="MBD8499506.1"/>
    <property type="molecule type" value="Genomic_DNA"/>
</dbReference>
<dbReference type="Gene3D" id="3.40.50.850">
    <property type="entry name" value="Isochorismatase-like"/>
    <property type="match status" value="1"/>
</dbReference>
<reference evidence="4 5" key="1">
    <citation type="submission" date="2020-09" db="EMBL/GenBank/DDBJ databases">
        <title>Paenibacillus sp. CAU 1523 isolated from sand of Haeundae Beach.</title>
        <authorList>
            <person name="Kim W."/>
        </authorList>
    </citation>
    <scope>NUCLEOTIDE SEQUENCE [LARGE SCALE GENOMIC DNA]</scope>
    <source>
        <strain evidence="4 5">CAU 1523</strain>
    </source>
</reference>
<dbReference type="InterPro" id="IPR000868">
    <property type="entry name" value="Isochorismatase-like_dom"/>
</dbReference>
<keyword evidence="2 4" id="KW-0378">Hydrolase</keyword>
<organism evidence="4 5">
    <name type="scientific">Paenibacillus arenosi</name>
    <dbReference type="NCBI Taxonomy" id="2774142"/>
    <lineage>
        <taxon>Bacteria</taxon>
        <taxon>Bacillati</taxon>
        <taxon>Bacillota</taxon>
        <taxon>Bacilli</taxon>
        <taxon>Bacillales</taxon>
        <taxon>Paenibacillaceae</taxon>
        <taxon>Paenibacillus</taxon>
    </lineage>
</organism>
<gene>
    <name evidence="4" type="ORF">IFO66_14510</name>
</gene>
<dbReference type="Proteomes" id="UP000634529">
    <property type="component" value="Unassembled WGS sequence"/>
</dbReference>
<accession>A0ABR9B2W3</accession>
<dbReference type="SUPFAM" id="SSF52499">
    <property type="entry name" value="Isochorismatase-like hydrolases"/>
    <property type="match status" value="1"/>
</dbReference>
<keyword evidence="5" id="KW-1185">Reference proteome</keyword>
<dbReference type="PANTHER" id="PTHR43540:SF10">
    <property type="entry name" value="ISOCHORISMATASE"/>
    <property type="match status" value="1"/>
</dbReference>
<dbReference type="InterPro" id="IPR036380">
    <property type="entry name" value="Isochorismatase-like_sf"/>
</dbReference>
<dbReference type="PANTHER" id="PTHR43540">
    <property type="entry name" value="PEROXYUREIDOACRYLATE/UREIDOACRYLATE AMIDOHYDROLASE-RELATED"/>
    <property type="match status" value="1"/>
</dbReference>
<evidence type="ECO:0000256" key="2">
    <source>
        <dbReference type="ARBA" id="ARBA00022801"/>
    </source>
</evidence>
<feature type="domain" description="Isochorismatase-like" evidence="3">
    <location>
        <begin position="6"/>
        <end position="184"/>
    </location>
</feature>
<evidence type="ECO:0000313" key="4">
    <source>
        <dbReference type="EMBL" id="MBD8499506.1"/>
    </source>
</evidence>
<sequence length="192" mass="21413">MENKKALINIDYTKDFVASEGALTCGAPGQAIAERITDITKKFIQDGDFVVFAIDTHKENDPFHPETKLFPPHNIEGSDGRKLFGDLEDLYQVNKDAKHVYWMDKTRYSAFAGTDLELQLRARGINELHLVGVCTDICVLHTAVDAYNKGFHIVVYEDAVASFDAEGHVWALRHFKGSLGAAVVKKEGNEDE</sequence>
<evidence type="ECO:0000313" key="5">
    <source>
        <dbReference type="Proteomes" id="UP000634529"/>
    </source>
</evidence>
<evidence type="ECO:0000259" key="3">
    <source>
        <dbReference type="Pfam" id="PF00857"/>
    </source>
</evidence>
<dbReference type="InterPro" id="IPR050272">
    <property type="entry name" value="Isochorismatase-like_hydrls"/>
</dbReference>
<proteinExistence type="inferred from homology"/>
<evidence type="ECO:0000256" key="1">
    <source>
        <dbReference type="ARBA" id="ARBA00006336"/>
    </source>
</evidence>
<dbReference type="Pfam" id="PF00857">
    <property type="entry name" value="Isochorismatase"/>
    <property type="match status" value="1"/>
</dbReference>
<protein>
    <submittedName>
        <fullName evidence="4">Cysteine hydrolase</fullName>
    </submittedName>
</protein>
<comment type="similarity">
    <text evidence="1">Belongs to the isochorismatase family.</text>
</comment>